<keyword evidence="5" id="KW-0648">Protein biosynthesis</keyword>
<comment type="subcellular location">
    <subcellularLocation>
        <location evidence="1">Cytoplasm</location>
        <location evidence="1">Cytosol</location>
    </subcellularLocation>
</comment>
<dbReference type="GO" id="GO:0005851">
    <property type="term" value="C:eukaryotic translation initiation factor 2B complex"/>
    <property type="evidence" value="ECO:0007669"/>
    <property type="project" value="TreeGrafter"/>
</dbReference>
<reference evidence="11 12" key="1">
    <citation type="journal article" date="2009" name="Genome Res.">
        <title>Comparative genomics of protoploid Saccharomycetaceae.</title>
        <authorList>
            <consortium name="The Genolevures Consortium"/>
            <person name="Souciet J.-L."/>
            <person name="Dujon B."/>
            <person name="Gaillardin C."/>
            <person name="Johnston M."/>
            <person name="Baret P.V."/>
            <person name="Cliften P."/>
            <person name="Sherman D.J."/>
            <person name="Weissenbach J."/>
            <person name="Westhof E."/>
            <person name="Wincker P."/>
            <person name="Jubin C."/>
            <person name="Poulain J."/>
            <person name="Barbe V."/>
            <person name="Segurens B."/>
            <person name="Artiguenave F."/>
            <person name="Anthouard V."/>
            <person name="Vacherie B."/>
            <person name="Val M.-E."/>
            <person name="Fulton R.S."/>
            <person name="Minx P."/>
            <person name="Wilson R."/>
            <person name="Durrens P."/>
            <person name="Jean G."/>
            <person name="Marck C."/>
            <person name="Martin T."/>
            <person name="Nikolski M."/>
            <person name="Rolland T."/>
            <person name="Seret M.-L."/>
            <person name="Casaregola S."/>
            <person name="Despons L."/>
            <person name="Fairhead C."/>
            <person name="Fischer G."/>
            <person name="Lafontaine I."/>
            <person name="Leh V."/>
            <person name="Lemaire M."/>
            <person name="de Montigny J."/>
            <person name="Neuveglise C."/>
            <person name="Thierry A."/>
            <person name="Blanc-Lenfle I."/>
            <person name="Bleykasten C."/>
            <person name="Diffels J."/>
            <person name="Fritsch E."/>
            <person name="Frangeul L."/>
            <person name="Goeffon A."/>
            <person name="Jauniaux N."/>
            <person name="Kachouri-Lafond R."/>
            <person name="Payen C."/>
            <person name="Potier S."/>
            <person name="Pribylova L."/>
            <person name="Ozanne C."/>
            <person name="Richard G.-F."/>
            <person name="Sacerdot C."/>
            <person name="Straub M.-L."/>
            <person name="Talla E."/>
        </authorList>
    </citation>
    <scope>NUCLEOTIDE SEQUENCE [LARGE SCALE GENOMIC DNA]</scope>
    <source>
        <strain evidence="12">ATCC 56472 / CBS 6340 / NRRL Y-8284</strain>
    </source>
</reference>
<protein>
    <recommendedName>
        <fullName evidence="6">Translation initiation factor eIF2B subunit gamma</fullName>
    </recommendedName>
    <alternativeName>
        <fullName evidence="7">eIF2B GDP-GTP exchange factor subunit gamma</fullName>
    </alternativeName>
</protein>
<sequence length="499" mass="56506">MDFQAFIFCGKGYNLAPFTQTKGDTGVSKALLPVANRHMIEYVLDWCEQANFKEINIVADNEEIDVIHEALSSYMKIRESQYEILAKTLAPHHSQHLRKPVPIQFIATKGETTGAILQRELLSKITGDFVLLPCDFITDIPPQIFIDQYRNKDPDNLAMSVSYRNTFENIDKKQLDFSYTVYSENEDSVKQPVLLDVYSKKDVENSKYLQIRTHLLWRYPNASVSKKLLNSFVYFCSYELVELLTEESKLSFTSETESEEFEDDTVTSESHRQVIKPTPFRKRNKLVKDPINCCKSLAKVFRDLGRRSWQHSAPRETIGVFILPSLGCFIRSNVLSAYMEANRYMLRMKASMLAAQGAPAIGNSAVGADSVVGAECSISEKTSVKLSVLGKNCKIGKRCRIVGCVILDGVEIDDECILENAVIGNFTKIGKKCKLTNSYVEGSYIVNSRTVLKGETLTHIFIEESEDTSDSLESSEEEDTSEYSDDYDDEFEDDGLFER</sequence>
<dbReference type="InterPro" id="IPR029044">
    <property type="entry name" value="Nucleotide-diphossugar_trans"/>
</dbReference>
<dbReference type="GeneID" id="8295473"/>
<evidence type="ECO:0000256" key="6">
    <source>
        <dbReference type="ARBA" id="ARBA00044196"/>
    </source>
</evidence>
<dbReference type="OrthoDB" id="10250549at2759"/>
<dbReference type="InterPro" id="IPR051960">
    <property type="entry name" value="eIF2B_gamma"/>
</dbReference>
<dbReference type="KEGG" id="lth:KLTH0D12012g"/>
<evidence type="ECO:0000256" key="4">
    <source>
        <dbReference type="ARBA" id="ARBA00022540"/>
    </source>
</evidence>
<keyword evidence="12" id="KW-1185">Reference proteome</keyword>
<gene>
    <name evidence="11" type="ordered locus">KLTH0D12012g</name>
</gene>
<keyword evidence="4" id="KW-0396">Initiation factor</keyword>
<dbReference type="GO" id="GO:0003743">
    <property type="term" value="F:translation initiation factor activity"/>
    <property type="evidence" value="ECO:0007669"/>
    <property type="project" value="UniProtKB-KW"/>
</dbReference>
<accession>C5DF40</accession>
<evidence type="ECO:0000256" key="2">
    <source>
        <dbReference type="ARBA" id="ARBA00007878"/>
    </source>
</evidence>
<dbReference type="Proteomes" id="UP000002036">
    <property type="component" value="Chromosome D"/>
</dbReference>
<evidence type="ECO:0000313" key="11">
    <source>
        <dbReference type="EMBL" id="CAR22795.1"/>
    </source>
</evidence>
<evidence type="ECO:0000256" key="5">
    <source>
        <dbReference type="ARBA" id="ARBA00022917"/>
    </source>
</evidence>
<feature type="domain" description="EIF2B subunit epsilon/gamma LbH" evidence="10">
    <location>
        <begin position="363"/>
        <end position="440"/>
    </location>
</feature>
<dbReference type="InParanoid" id="C5DF40"/>
<dbReference type="AlphaFoldDB" id="C5DF40"/>
<dbReference type="GO" id="GO:0005829">
    <property type="term" value="C:cytosol"/>
    <property type="evidence" value="ECO:0007669"/>
    <property type="project" value="UniProtKB-SubCell"/>
</dbReference>
<dbReference type="eggNOG" id="KOG1462">
    <property type="taxonomic scope" value="Eukaryota"/>
</dbReference>
<dbReference type="Gene3D" id="3.90.550.10">
    <property type="entry name" value="Spore Coat Polysaccharide Biosynthesis Protein SpsA, Chain A"/>
    <property type="match status" value="1"/>
</dbReference>
<comment type="similarity">
    <text evidence="2">Belongs to the eIF-2B gamma/epsilon subunits family.</text>
</comment>
<proteinExistence type="inferred from homology"/>
<dbReference type="HOGENOM" id="CLU_016743_3_0_1"/>
<dbReference type="InterPro" id="IPR056764">
    <property type="entry name" value="LbH_EIF2B3/5"/>
</dbReference>
<dbReference type="Gene3D" id="2.160.10.10">
    <property type="entry name" value="Hexapeptide repeat proteins"/>
    <property type="match status" value="1"/>
</dbReference>
<evidence type="ECO:0000256" key="7">
    <source>
        <dbReference type="ARBA" id="ARBA00044229"/>
    </source>
</evidence>
<dbReference type="EMBL" id="CU928168">
    <property type="protein sequence ID" value="CAR22795.1"/>
    <property type="molecule type" value="Genomic_DNA"/>
</dbReference>
<dbReference type="RefSeq" id="XP_002553233.1">
    <property type="nucleotide sequence ID" value="XM_002553187.1"/>
</dbReference>
<dbReference type="GO" id="GO:0005085">
    <property type="term" value="F:guanyl-nucleotide exchange factor activity"/>
    <property type="evidence" value="ECO:0007669"/>
    <property type="project" value="TreeGrafter"/>
</dbReference>
<evidence type="ECO:0000256" key="9">
    <source>
        <dbReference type="SAM" id="MobiDB-lite"/>
    </source>
</evidence>
<feature type="region of interest" description="Disordered" evidence="9">
    <location>
        <begin position="464"/>
        <end position="499"/>
    </location>
</feature>
<dbReference type="CDD" id="cd04652">
    <property type="entry name" value="LbH_eIF2B_gamma_C"/>
    <property type="match status" value="1"/>
</dbReference>
<evidence type="ECO:0000259" key="10">
    <source>
        <dbReference type="Pfam" id="PF25084"/>
    </source>
</evidence>
<evidence type="ECO:0000256" key="1">
    <source>
        <dbReference type="ARBA" id="ARBA00004514"/>
    </source>
</evidence>
<evidence type="ECO:0000313" key="12">
    <source>
        <dbReference type="Proteomes" id="UP000002036"/>
    </source>
</evidence>
<comment type="subunit">
    <text evidence="8">Component of the translation initiation factor 2B (eIF2B) complex which is a heterodecamer of two sets of five different subunits: alpha, beta, gamma, delta and epsilon. Subunits alpha, beta and delta comprise a regulatory subcomplex and subunits epsilon and gamma comprise a catalytic subcomplex. Within the complex, the hexameric regulatory complex resides at the center, with the two heterodimeric catalytic subcomplexes bound on opposite sides.</text>
</comment>
<dbReference type="PANTHER" id="PTHR45989:SF1">
    <property type="entry name" value="TRANSLATION INITIATION FACTOR EIF-2B SUBUNIT GAMMA"/>
    <property type="match status" value="1"/>
</dbReference>
<dbReference type="SUPFAM" id="SSF53448">
    <property type="entry name" value="Nucleotide-diphospho-sugar transferases"/>
    <property type="match status" value="1"/>
</dbReference>
<organism evidence="11 12">
    <name type="scientific">Lachancea thermotolerans (strain ATCC 56472 / CBS 6340 / NRRL Y-8284)</name>
    <name type="common">Yeast</name>
    <name type="synonym">Kluyveromyces thermotolerans</name>
    <dbReference type="NCBI Taxonomy" id="559295"/>
    <lineage>
        <taxon>Eukaryota</taxon>
        <taxon>Fungi</taxon>
        <taxon>Dikarya</taxon>
        <taxon>Ascomycota</taxon>
        <taxon>Saccharomycotina</taxon>
        <taxon>Saccharomycetes</taxon>
        <taxon>Saccharomycetales</taxon>
        <taxon>Saccharomycetaceae</taxon>
        <taxon>Lachancea</taxon>
    </lineage>
</organism>
<dbReference type="STRING" id="559295.C5DF40"/>
<dbReference type="OMA" id="IRTQMCW"/>
<keyword evidence="3" id="KW-0963">Cytoplasm</keyword>
<evidence type="ECO:0000256" key="3">
    <source>
        <dbReference type="ARBA" id="ARBA00022490"/>
    </source>
</evidence>
<dbReference type="FunCoup" id="C5DF40">
    <property type="interactions" value="571"/>
</dbReference>
<dbReference type="PANTHER" id="PTHR45989">
    <property type="entry name" value="TRANSLATION INITIATION FACTOR EIF-2B SUBUNIT GAMMA"/>
    <property type="match status" value="1"/>
</dbReference>
<dbReference type="Pfam" id="PF25084">
    <property type="entry name" value="LbH_EIF2B"/>
    <property type="match status" value="1"/>
</dbReference>
<dbReference type="GO" id="GO:0002183">
    <property type="term" value="P:cytoplasmic translational initiation"/>
    <property type="evidence" value="ECO:0007669"/>
    <property type="project" value="TreeGrafter"/>
</dbReference>
<name>C5DF40_LACTC</name>
<evidence type="ECO:0000256" key="8">
    <source>
        <dbReference type="ARBA" id="ARBA00046432"/>
    </source>
</evidence>